<accession>A0AC60PP78</accession>
<comment type="caution">
    <text evidence="1">The sequence shown here is derived from an EMBL/GenBank/DDBJ whole genome shotgun (WGS) entry which is preliminary data.</text>
</comment>
<evidence type="ECO:0000313" key="1">
    <source>
        <dbReference type="EMBL" id="KAG0422799.1"/>
    </source>
</evidence>
<protein>
    <submittedName>
        <fullName evidence="1">Uncharacterized protein</fullName>
    </submittedName>
</protein>
<keyword evidence="2" id="KW-1185">Reference proteome</keyword>
<dbReference type="EMBL" id="JABSTQ010010180">
    <property type="protein sequence ID" value="KAG0422799.1"/>
    <property type="molecule type" value="Genomic_DNA"/>
</dbReference>
<dbReference type="Proteomes" id="UP000805193">
    <property type="component" value="Unassembled WGS sequence"/>
</dbReference>
<evidence type="ECO:0000313" key="2">
    <source>
        <dbReference type="Proteomes" id="UP000805193"/>
    </source>
</evidence>
<name>A0AC60PP78_IXOPE</name>
<organism evidence="1 2">
    <name type="scientific">Ixodes persulcatus</name>
    <name type="common">Taiga tick</name>
    <dbReference type="NCBI Taxonomy" id="34615"/>
    <lineage>
        <taxon>Eukaryota</taxon>
        <taxon>Metazoa</taxon>
        <taxon>Ecdysozoa</taxon>
        <taxon>Arthropoda</taxon>
        <taxon>Chelicerata</taxon>
        <taxon>Arachnida</taxon>
        <taxon>Acari</taxon>
        <taxon>Parasitiformes</taxon>
        <taxon>Ixodida</taxon>
        <taxon>Ixodoidea</taxon>
        <taxon>Ixodidae</taxon>
        <taxon>Ixodinae</taxon>
        <taxon>Ixodes</taxon>
    </lineage>
</organism>
<proteinExistence type="predicted"/>
<reference evidence="1 2" key="1">
    <citation type="journal article" date="2020" name="Cell">
        <title>Large-Scale Comparative Analyses of Tick Genomes Elucidate Their Genetic Diversity and Vector Capacities.</title>
        <authorList>
            <consortium name="Tick Genome and Microbiome Consortium (TIGMIC)"/>
            <person name="Jia N."/>
            <person name="Wang J."/>
            <person name="Shi W."/>
            <person name="Du L."/>
            <person name="Sun Y."/>
            <person name="Zhan W."/>
            <person name="Jiang J.F."/>
            <person name="Wang Q."/>
            <person name="Zhang B."/>
            <person name="Ji P."/>
            <person name="Bell-Sakyi L."/>
            <person name="Cui X.M."/>
            <person name="Yuan T.T."/>
            <person name="Jiang B.G."/>
            <person name="Yang W.F."/>
            <person name="Lam T.T."/>
            <person name="Chang Q.C."/>
            <person name="Ding S.J."/>
            <person name="Wang X.J."/>
            <person name="Zhu J.G."/>
            <person name="Ruan X.D."/>
            <person name="Zhao L."/>
            <person name="Wei J.T."/>
            <person name="Ye R.Z."/>
            <person name="Que T.C."/>
            <person name="Du C.H."/>
            <person name="Zhou Y.H."/>
            <person name="Cheng J.X."/>
            <person name="Dai P.F."/>
            <person name="Guo W.B."/>
            <person name="Han X.H."/>
            <person name="Huang E.J."/>
            <person name="Li L.F."/>
            <person name="Wei W."/>
            <person name="Gao Y.C."/>
            <person name="Liu J.Z."/>
            <person name="Shao H.Z."/>
            <person name="Wang X."/>
            <person name="Wang C.C."/>
            <person name="Yang T.C."/>
            <person name="Huo Q.B."/>
            <person name="Li W."/>
            <person name="Chen H.Y."/>
            <person name="Chen S.E."/>
            <person name="Zhou L.G."/>
            <person name="Ni X.B."/>
            <person name="Tian J.H."/>
            <person name="Sheng Y."/>
            <person name="Liu T."/>
            <person name="Pan Y.S."/>
            <person name="Xia L.Y."/>
            <person name="Li J."/>
            <person name="Zhao F."/>
            <person name="Cao W.C."/>
        </authorList>
    </citation>
    <scope>NUCLEOTIDE SEQUENCE [LARGE SCALE GENOMIC DNA]</scope>
    <source>
        <strain evidence="1">Iper-2018</strain>
    </source>
</reference>
<sequence length="184" mass="20203">MCENVLLFLSLYRVLAVDLVGHPVVRALPASSFPCGSFPIPPRAPGGPEDSLHGDLDYLGQRTHSRGGLRRPVGGTNTVSSTSFLWTQSRSRSGASQCRIGARWNLRQRTTPRSGAFFAPFVRFRKFVGLPTWSATSTRLPLITPAARSVDPHPRWKPAGLGHPRPPDLLHEEAQEVAILDLHL</sequence>
<gene>
    <name evidence="1" type="ORF">HPB47_001405</name>
</gene>